<dbReference type="Pfam" id="PF13934">
    <property type="entry name" value="ELYS"/>
    <property type="match status" value="1"/>
</dbReference>
<protein>
    <recommendedName>
        <fullName evidence="4">ELYS-like domain-containing protein</fullName>
    </recommendedName>
</protein>
<feature type="compositionally biased region" description="Basic and acidic residues" evidence="3">
    <location>
        <begin position="1492"/>
        <end position="1501"/>
    </location>
</feature>
<keyword evidence="2" id="KW-0539">Nucleus</keyword>
<feature type="domain" description="ELYS-like" evidence="4">
    <location>
        <begin position="675"/>
        <end position="832"/>
    </location>
</feature>
<feature type="compositionally biased region" description="Low complexity" evidence="3">
    <location>
        <begin position="1172"/>
        <end position="1183"/>
    </location>
</feature>
<reference evidence="5" key="1">
    <citation type="submission" date="2009-08" db="EMBL/GenBank/DDBJ databases">
        <title>Annotation of Salpingoeca rosetta.</title>
        <authorList>
            <consortium name="The Broad Institute Genome Sequencing Platform"/>
            <person name="Russ C."/>
            <person name="Cuomo C."/>
            <person name="Burger G."/>
            <person name="Gray M.W."/>
            <person name="Holland P.W.H."/>
            <person name="King N."/>
            <person name="Lang F.B.F."/>
            <person name="Roger A.J."/>
            <person name="Ruiz-Trillo I."/>
            <person name="Young S.K."/>
            <person name="Zeng Q."/>
            <person name="Gargeya S."/>
            <person name="Alvarado L."/>
            <person name="Berlin A."/>
            <person name="Chapman S.B."/>
            <person name="Chen Z."/>
            <person name="Freedman E."/>
            <person name="Gellesch M."/>
            <person name="Goldberg J."/>
            <person name="Griggs A."/>
            <person name="Gujja S."/>
            <person name="Heilman E."/>
            <person name="Heiman D."/>
            <person name="Howarth C."/>
            <person name="Mehta T."/>
            <person name="Neiman D."/>
            <person name="Pearson M."/>
            <person name="Roberts A."/>
            <person name="Saif S."/>
            <person name="Shea T."/>
            <person name="Shenoy N."/>
            <person name="Sisk P."/>
            <person name="Stolte C."/>
            <person name="Sykes S."/>
            <person name="White J."/>
            <person name="Yandava C."/>
            <person name="Haas B."/>
            <person name="Nusbaum C."/>
            <person name="Birren B."/>
        </authorList>
    </citation>
    <scope>NUCLEOTIDE SEQUENCE [LARGE SCALE GENOMIC DNA]</scope>
    <source>
        <strain evidence="5">ATCC 50818</strain>
    </source>
</reference>
<feature type="compositionally biased region" description="Basic residues" evidence="3">
    <location>
        <begin position="1636"/>
        <end position="1647"/>
    </location>
</feature>
<dbReference type="OMA" id="SAWEENI"/>
<organism evidence="6">
    <name type="scientific">Salpingoeca rosetta (strain ATCC 50818 / BSB-021)</name>
    <dbReference type="NCBI Taxonomy" id="946362"/>
    <lineage>
        <taxon>Eukaryota</taxon>
        <taxon>Choanoflagellata</taxon>
        <taxon>Craspedida</taxon>
        <taxon>Salpingoecidae</taxon>
        <taxon>Salpingoeca</taxon>
    </lineage>
</organism>
<dbReference type="PANTHER" id="PTHR35711">
    <property type="entry name" value="EXPRESSED PROTEIN"/>
    <property type="match status" value="1"/>
</dbReference>
<dbReference type="RefSeq" id="XP_004997250.1">
    <property type="nucleotide sequence ID" value="XM_004997193.1"/>
</dbReference>
<evidence type="ECO:0000313" key="6">
    <source>
        <dbReference type="Proteomes" id="UP000007799"/>
    </source>
</evidence>
<sequence length="1678" mass="180402">MASTESAVGAVRPLGAAGLGPRVSSQGIVCQGQVAWAYDGRTLSFASTLSGSPMHSITLAPLALVAVLDTASTVAASSLEAMQVLLVLRSAEDVSFMMCLHRLPTQQFSRGVVINQPLVDVCWLGKPPSAMPQSRACIAATSRSGELALFDLTPILADHHPWSWDIDTDPLSSHTLQSKAVCHLGQLPEHFSYSAQLHTLLALGATKGVLVSLNSDQRVQEFEQERRRSSIVDAVAYAIVSDGTRYIMIATMHGNQPALELYHVQDDSIAYDEDFTPLANTMQLPPDSGTIVTIPSLCVCGPSLSSSNDDDDDDDSTTVMCTIAATTGNRCDVAVVVIDEDARLSSAWEENISFAFRHEVGVDLDAEPTAPPAFSVDLASIYRYHHKNRAEVQETQATSESNTIPWPCNVSLQGTLLVSNTLVDVHCYGAQEAVLQRLSTLAVPMLCEPEETYARLKQAGLVAGTAQSPKDMRDAALEVLMFNGMTGAVGAYTRYLIAQANLPMSARTLHAHDTLGSLWDWLLSFWRRYMRVCKRRFVEYLQGTPFSDNDVQPVLVMLSAIVKTLSGTAGSEETLETIRQQEALIKDCIRLFKVIAWCEQNGFNESLCEWSALYSMAAAEVLRAAAADVDDADGNDAVALDKEHFTSVRAFLKSKLPMNSVALACVYRMVVSTNDRRLALSFADALELPTHLVALVDGVAAMDQDNFEEGLALLSTADVPVFAQQHVQIVQHLCSRGHPALALKYWQAHEHRMLGSFGVTGDTVAMVDLLLSSSQLPFCFTRLRQARQQGHDTTAAMDFLFQRCLDDRTVKSLLDLPLDEEEGQMLQSFLARDDATSSQRQEALLLFLLLKSRICDAFQVHYALNARSDVPEDRAQFRAALMHNYKTALPQYLARRVDNPSFQMPFDEFVASLDQTKDASVPDATAASAASTAPGAYGGVSSPAMSHLLKRAPTSTQMQTQTHPAVHRVQPSRMPLFARPPATPLDYRPKSRSRLNYTDATPRRLSMHETSFAALATPPEYASPTLQQRFAGAAHAGIMEESMAMDETTDADASAETSKEHIPRAAAMEEEDNEDEDDDDEEDDEEEDDDDDVTINLPKVMSTPSTSASTSFMSDRHHASMLSTDASRTHDDSTPATPTTPSTHHRKDGRHVSIAEEAVRAGAAGRGGTDLPTPRVGPTRTVTDNMGIFSPQTPAQQHQQEEEEEKQEEEEEQEDQQPQQQEQRQQQREEAEPSKEVAETATTTAAGAVLVMPSVQRAMAMTPRKAPSSPLARTPLTAQAAAAATTEKGHKEGEEEEHEARATLRHHLLHSLRSASSSSSSSSGGGGGGGFKPSPSSSSSPALARTAVAGPGSVSSPLVSSKPSSPMVRLSRPESGSVQRSARLSTPRSAARVPSIALPRRKRETPPGKKESGGLGPVSSTPLKTAPSAAAPPSQLRQQRGQRKQPEPFSPDVSMAVGDSPPLSEAPSFAATPLRGSMHMGMQSSDDDDDGDDHHDSDHHGVGMHSDDDEDEVVGIDVGKPATTAAAAAAAAEAGMAVSRRVHVTPSRPNQASSHAVAVASPQMPSTPDVPTFSPPLTRLSARKRGVGRGRAATATAAGVSGLSTDSPVALPTTHRGHEGEAAKPQEGQQQPGRAAPRRTRAKRKKGSSGSGSGGVSHGMTLRSGRHTTPSRKNDARP</sequence>
<feature type="compositionally biased region" description="Polar residues" evidence="3">
    <location>
        <begin position="1102"/>
        <end position="1113"/>
    </location>
</feature>
<feature type="compositionally biased region" description="Low complexity" evidence="3">
    <location>
        <begin position="1272"/>
        <end position="1286"/>
    </location>
</feature>
<evidence type="ECO:0000256" key="3">
    <source>
        <dbReference type="SAM" id="MobiDB-lite"/>
    </source>
</evidence>
<dbReference type="InParanoid" id="F2TZW1"/>
<feature type="compositionally biased region" description="Acidic residues" evidence="3">
    <location>
        <begin position="1201"/>
        <end position="1215"/>
    </location>
</feature>
<dbReference type="InterPro" id="IPR025151">
    <property type="entry name" value="ELYS_dom"/>
</dbReference>
<dbReference type="KEGG" id="sre:PTSG_01279"/>
<proteinExistence type="predicted"/>
<feature type="compositionally biased region" description="Polar residues" evidence="3">
    <location>
        <begin position="1374"/>
        <end position="1388"/>
    </location>
</feature>
<feature type="region of interest" description="Disordered" evidence="3">
    <location>
        <begin position="1045"/>
        <end position="1520"/>
    </location>
</feature>
<feature type="compositionally biased region" description="Low complexity" evidence="3">
    <location>
        <begin position="1239"/>
        <end position="1248"/>
    </location>
</feature>
<dbReference type="EMBL" id="GL832958">
    <property type="protein sequence ID" value="EGD80689.1"/>
    <property type="molecule type" value="Genomic_DNA"/>
</dbReference>
<feature type="region of interest" description="Disordered" evidence="3">
    <location>
        <begin position="1534"/>
        <end position="1678"/>
    </location>
</feature>
<evidence type="ECO:0000259" key="4">
    <source>
        <dbReference type="Pfam" id="PF13934"/>
    </source>
</evidence>
<accession>F2TZW1</accession>
<dbReference type="PANTHER" id="PTHR35711:SF1">
    <property type="entry name" value="ECTODERMAL, ISOFORM F"/>
    <property type="match status" value="1"/>
</dbReference>
<dbReference type="Proteomes" id="UP000007799">
    <property type="component" value="Unassembled WGS sequence"/>
</dbReference>
<gene>
    <name evidence="5" type="ORF">PTSG_01279</name>
</gene>
<name>F2TZW1_SALR5</name>
<dbReference type="STRING" id="946362.F2TZW1"/>
<comment type="subcellular location">
    <subcellularLocation>
        <location evidence="1">Nucleus</location>
    </subcellularLocation>
</comment>
<feature type="compositionally biased region" description="Basic and acidic residues" evidence="3">
    <location>
        <begin position="1150"/>
        <end position="1159"/>
    </location>
</feature>
<feature type="compositionally biased region" description="Low complexity" evidence="3">
    <location>
        <begin position="1332"/>
        <end position="1341"/>
    </location>
</feature>
<evidence type="ECO:0000313" key="5">
    <source>
        <dbReference type="EMBL" id="EGD80689.1"/>
    </source>
</evidence>
<dbReference type="eggNOG" id="ENOG502QU0D">
    <property type="taxonomic scope" value="Eukaryota"/>
</dbReference>
<keyword evidence="6" id="KW-1185">Reference proteome</keyword>
<dbReference type="GO" id="GO:0005634">
    <property type="term" value="C:nucleus"/>
    <property type="evidence" value="ECO:0007669"/>
    <property type="project" value="UniProtKB-SubCell"/>
</dbReference>
<feature type="compositionally biased region" description="Low complexity" evidence="3">
    <location>
        <begin position="1350"/>
        <end position="1366"/>
    </location>
</feature>
<evidence type="ECO:0000256" key="1">
    <source>
        <dbReference type="ARBA" id="ARBA00004123"/>
    </source>
</evidence>
<feature type="compositionally biased region" description="Basic and acidic residues" evidence="3">
    <location>
        <begin position="1287"/>
        <end position="1302"/>
    </location>
</feature>
<feature type="region of interest" description="Disordered" evidence="3">
    <location>
        <begin position="975"/>
        <end position="1003"/>
    </location>
</feature>
<feature type="compositionally biased region" description="Low complexity" evidence="3">
    <location>
        <begin position="1590"/>
        <end position="1600"/>
    </location>
</feature>
<feature type="compositionally biased region" description="Basic and acidic residues" evidence="3">
    <location>
        <begin position="1225"/>
        <end position="1238"/>
    </location>
</feature>
<feature type="compositionally biased region" description="Acidic residues" evidence="3">
    <location>
        <begin position="1068"/>
        <end position="1093"/>
    </location>
</feature>
<evidence type="ECO:0000256" key="2">
    <source>
        <dbReference type="ARBA" id="ARBA00023242"/>
    </source>
</evidence>
<dbReference type="GeneID" id="16077845"/>